<keyword evidence="3" id="KW-1185">Reference proteome</keyword>
<sequence length="241" mass="27681">MWKTKFGHCIYTSSSGFQVFENPGYRWLTLGSSALQTVINKRKPYKPILRYLPSLSLMTRHYPENCCVLGLGGGGIAHMLFHNNPNQPITAVECSEEIIQIAKQFFMVQRLTNLKIIHQNAEDFLQEKNFEYKHLIVDLYDAHHFPQECATDDFFNSCRNSLKEDGFLAVNLANYKEQWALVQTIKQHFTATIIIPVKHCANLIVIASRNSSKEILMDSIVATKEIKKLVWTHSWGLVGEY</sequence>
<dbReference type="EMBL" id="LNZC01000029">
    <property type="protein sequence ID" value="KTD76108.1"/>
    <property type="molecule type" value="Genomic_DNA"/>
</dbReference>
<dbReference type="InterPro" id="IPR029063">
    <property type="entry name" value="SAM-dependent_MTases_sf"/>
</dbReference>
<dbReference type="PANTHER" id="PTHR11558">
    <property type="entry name" value="SPERMIDINE/SPERMINE SYNTHASE"/>
    <property type="match status" value="1"/>
</dbReference>
<comment type="caution">
    <text evidence="2">The sequence shown here is derived from an EMBL/GenBank/DDBJ whole genome shotgun (WGS) entry which is preliminary data.</text>
</comment>
<dbReference type="GO" id="GO:0004766">
    <property type="term" value="F:spermidine synthase activity"/>
    <property type="evidence" value="ECO:0007669"/>
    <property type="project" value="TreeGrafter"/>
</dbReference>
<dbReference type="PATRIC" id="fig|45076.6.peg.2442"/>
<proteinExistence type="predicted"/>
<dbReference type="OrthoDB" id="5647652at2"/>
<evidence type="ECO:0000313" key="2">
    <source>
        <dbReference type="EMBL" id="KTD76108.1"/>
    </source>
</evidence>
<dbReference type="RefSeq" id="WP_058494001.1">
    <property type="nucleotide sequence ID" value="NZ_CBCRUR010000018.1"/>
</dbReference>
<evidence type="ECO:0000256" key="1">
    <source>
        <dbReference type="ARBA" id="ARBA00023066"/>
    </source>
</evidence>
<evidence type="ECO:0000313" key="3">
    <source>
        <dbReference type="Proteomes" id="UP000054662"/>
    </source>
</evidence>
<organism evidence="2 3">
    <name type="scientific">Legionella worsleiensis</name>
    <dbReference type="NCBI Taxonomy" id="45076"/>
    <lineage>
        <taxon>Bacteria</taxon>
        <taxon>Pseudomonadati</taxon>
        <taxon>Pseudomonadota</taxon>
        <taxon>Gammaproteobacteria</taxon>
        <taxon>Legionellales</taxon>
        <taxon>Legionellaceae</taxon>
        <taxon>Legionella</taxon>
    </lineage>
</organism>
<keyword evidence="1" id="KW-0745">Spermidine biosynthesis</keyword>
<dbReference type="Pfam" id="PF01564">
    <property type="entry name" value="Spermine_synth"/>
    <property type="match status" value="1"/>
</dbReference>
<dbReference type="AlphaFoldDB" id="A0A0W1A417"/>
<reference evidence="2 3" key="1">
    <citation type="submission" date="2015-11" db="EMBL/GenBank/DDBJ databases">
        <title>Genomic analysis of 38 Legionella species identifies large and diverse effector repertoires.</title>
        <authorList>
            <person name="Burstein D."/>
            <person name="Amaro F."/>
            <person name="Zusman T."/>
            <person name="Lifshitz Z."/>
            <person name="Cohen O."/>
            <person name="Gilbert J.A."/>
            <person name="Pupko T."/>
            <person name="Shuman H.A."/>
            <person name="Segal G."/>
        </authorList>
    </citation>
    <scope>NUCLEOTIDE SEQUENCE [LARGE SCALE GENOMIC DNA]</scope>
    <source>
        <strain evidence="2 3">ATCC 49508</strain>
    </source>
</reference>
<dbReference type="NCBIfam" id="NF037959">
    <property type="entry name" value="MFS_SpdSyn"/>
    <property type="match status" value="1"/>
</dbReference>
<dbReference type="Proteomes" id="UP000054662">
    <property type="component" value="Unassembled WGS sequence"/>
</dbReference>
<name>A0A0W1A417_9GAMM</name>
<dbReference type="GO" id="GO:0008295">
    <property type="term" value="P:spermidine biosynthetic process"/>
    <property type="evidence" value="ECO:0007669"/>
    <property type="project" value="UniProtKB-KW"/>
</dbReference>
<dbReference type="InterPro" id="IPR001045">
    <property type="entry name" value="Spermi_synthase"/>
</dbReference>
<accession>A0A0W1A417</accession>
<dbReference type="PANTHER" id="PTHR11558:SF11">
    <property type="entry name" value="SPERMIDINE SYNTHASE"/>
    <property type="match status" value="1"/>
</dbReference>
<gene>
    <name evidence="2" type="ORF">Lwor_2226</name>
</gene>
<dbReference type="CDD" id="cd02440">
    <property type="entry name" value="AdoMet_MTases"/>
    <property type="match status" value="1"/>
</dbReference>
<protein>
    <submittedName>
        <fullName evidence="2">Spermidine synthase</fullName>
    </submittedName>
</protein>
<dbReference type="SUPFAM" id="SSF53335">
    <property type="entry name" value="S-adenosyl-L-methionine-dependent methyltransferases"/>
    <property type="match status" value="1"/>
</dbReference>
<dbReference type="GO" id="GO:0005829">
    <property type="term" value="C:cytosol"/>
    <property type="evidence" value="ECO:0007669"/>
    <property type="project" value="TreeGrafter"/>
</dbReference>
<dbReference type="STRING" id="45076.Lwor_2226"/>
<dbReference type="Gene3D" id="3.40.50.150">
    <property type="entry name" value="Vaccinia Virus protein VP39"/>
    <property type="match status" value="1"/>
</dbReference>